<dbReference type="PANTHER" id="PTHR15696:SF7">
    <property type="entry name" value="NONSENSE-MEDIATED MRNA DECAY FACTOR"/>
    <property type="match status" value="1"/>
</dbReference>
<dbReference type="InterPro" id="IPR002716">
    <property type="entry name" value="PIN_dom"/>
</dbReference>
<dbReference type="GO" id="GO:0042162">
    <property type="term" value="F:telomeric DNA binding"/>
    <property type="evidence" value="ECO:0007669"/>
    <property type="project" value="TreeGrafter"/>
</dbReference>
<keyword evidence="5" id="KW-0539">Nucleus</keyword>
<dbReference type="Pfam" id="PF13638">
    <property type="entry name" value="PIN_4"/>
    <property type="match status" value="1"/>
</dbReference>
<gene>
    <name evidence="10" type="ORF">GPM918_LOCUS2273</name>
    <name evidence="11" type="ORF">SRO942_LOCUS2273</name>
</gene>
<dbReference type="EMBL" id="CAJNOQ010000246">
    <property type="protein sequence ID" value="CAF0777455.1"/>
    <property type="molecule type" value="Genomic_DNA"/>
</dbReference>
<dbReference type="Proteomes" id="UP000663829">
    <property type="component" value="Unassembled WGS sequence"/>
</dbReference>
<evidence type="ECO:0000313" key="11">
    <source>
        <dbReference type="EMBL" id="CAF3560181.1"/>
    </source>
</evidence>
<feature type="region of interest" description="Disordered" evidence="6">
    <location>
        <begin position="536"/>
        <end position="558"/>
    </location>
</feature>
<dbReference type="Gene3D" id="1.25.40.10">
    <property type="entry name" value="Tetratricopeptide repeat domain"/>
    <property type="match status" value="1"/>
</dbReference>
<name>A0A813R4L7_9BILA</name>
<keyword evidence="3" id="KW-0963">Cytoplasm</keyword>
<comment type="caution">
    <text evidence="10">The sequence shown here is derived from an EMBL/GenBank/DDBJ whole genome shotgun (WGS) entry which is preliminary data.</text>
</comment>
<evidence type="ECO:0000256" key="3">
    <source>
        <dbReference type="ARBA" id="ARBA00022490"/>
    </source>
</evidence>
<feature type="region of interest" description="Disordered" evidence="6">
    <location>
        <begin position="309"/>
        <end position="328"/>
    </location>
</feature>
<dbReference type="Proteomes" id="UP000681722">
    <property type="component" value="Unassembled WGS sequence"/>
</dbReference>
<dbReference type="SUPFAM" id="SSF48452">
    <property type="entry name" value="TPR-like"/>
    <property type="match status" value="1"/>
</dbReference>
<sequence length="971" mass="111469">RVISLSKQLDDRYSGNQALNNLFSTECAYIREKLKQLCETLILEDPCDYGQKVDDLLWRKVFYDPIQIVKRNHKQRGGQSQPSPFIMQTEIMYKMHLSSTFGFYSNLLIKLCAAIKSILNLNGFLDYPILNDEQKRDLALSTTSSSLIQTDTSVVRKESLLKIIHKCLMCLGDVSRYQNEYEYSVQTAEKFYNMALLLNPDIGMPLNQLGTLCGRLNYSCDSTFFYLLCLSTQQPFDGAKDNLTLIFQRNQKKYRDLNLQYQKPSNESTSNREIRRFLIHFLYIVEHLLNSHNIVLIQELGQETLNEFNASSDSDEENEKAKNVQAQKRRRLKILMSRRRRHISVDTSEGSEDEIPDYISVSGNSTDDEQQQRNKKNNLLQTKSGINEEKEAEEAAIKLALEEYMERIKQSSEQFGSGGHNEAASNSSIAGPALFSFKDLSTQLFSTFSSNDFQQQSSLFDDQFGDLSHINGTSASSVGDENSFKSILIGKKQIRVPPGFEHNKEAKAAAEIEQKLADFHLDTDTDISIYRSDAEKTTGDFDTERESTPMSENENEKQDKDYYGTKLILELIEKEGLLLAVKEFCHWLQSNKKLLQMLLPISHGLWSKLALLLNFLPHEKDILKSGLLSSNSSLHNMLNKFVETKTFVGPLLEEDLQLRAFSSLKNDKNHLKLDLNNVLPFTQLEKTIIRVCTLRRFGYSICSLSSGSSQFHYDNEKCLFICTVPQQNQQQSTTESITEINDEEIAATVAKTTVADERKSRLMRDMAQLRLQAEISQLENSLKNEEFTLPPYLVIDSQALCTNLTEIQKLVQSQRFIIIIPLVVIDILDELKKEKREAREAIRWLETQFRLGNRFIRTQATHERQQSNTNSRSGFIRKKENNDLWRFSQLFECCFYFSNQSGYDKSSMTTITLLIARQSNTFTNKEKQLIQQAEKDGVPVQHIEEFFQKWQGLNEAQTIHPVVTTTAVSTK</sequence>
<feature type="non-terminal residue" evidence="10">
    <location>
        <position position="971"/>
    </location>
</feature>
<dbReference type="Gene3D" id="3.40.50.1010">
    <property type="entry name" value="5'-nuclease"/>
    <property type="match status" value="1"/>
</dbReference>
<evidence type="ECO:0000256" key="2">
    <source>
        <dbReference type="ARBA" id="ARBA00004496"/>
    </source>
</evidence>
<evidence type="ECO:0000256" key="5">
    <source>
        <dbReference type="ARBA" id="ARBA00023242"/>
    </source>
</evidence>
<organism evidence="10 12">
    <name type="scientific">Didymodactylos carnosus</name>
    <dbReference type="NCBI Taxonomy" id="1234261"/>
    <lineage>
        <taxon>Eukaryota</taxon>
        <taxon>Metazoa</taxon>
        <taxon>Spiralia</taxon>
        <taxon>Gnathifera</taxon>
        <taxon>Rotifera</taxon>
        <taxon>Eurotatoria</taxon>
        <taxon>Bdelloidea</taxon>
        <taxon>Philodinida</taxon>
        <taxon>Philodinidae</taxon>
        <taxon>Didymodactylos</taxon>
    </lineage>
</organism>
<comment type="subcellular location">
    <subcellularLocation>
        <location evidence="2">Cytoplasm</location>
    </subcellularLocation>
    <subcellularLocation>
        <location evidence="1">Nucleus</location>
    </subcellularLocation>
</comment>
<feature type="compositionally biased region" description="Basic and acidic residues" evidence="6">
    <location>
        <begin position="536"/>
        <end position="547"/>
    </location>
</feature>
<evidence type="ECO:0000259" key="7">
    <source>
        <dbReference type="Pfam" id="PF10373"/>
    </source>
</evidence>
<dbReference type="FunFam" id="3.40.50.1010:FF:000033">
    <property type="entry name" value="Blast:Protein SMG5"/>
    <property type="match status" value="1"/>
</dbReference>
<evidence type="ECO:0000313" key="10">
    <source>
        <dbReference type="EMBL" id="CAF0777455.1"/>
    </source>
</evidence>
<protein>
    <recommendedName>
        <fullName evidence="13">SMG5</fullName>
    </recommendedName>
</protein>
<feature type="domain" description="PIN" evidence="9">
    <location>
        <begin position="793"/>
        <end position="941"/>
    </location>
</feature>
<feature type="domain" description="DNA/RNA-binding" evidence="7">
    <location>
        <begin position="188"/>
        <end position="324"/>
    </location>
</feature>
<feature type="domain" description="Telomerase activating protein Est1-like N-terminal" evidence="8">
    <location>
        <begin position="52"/>
        <end position="182"/>
    </location>
</feature>
<dbReference type="InterPro" id="IPR045153">
    <property type="entry name" value="Est1/Ebs1-like"/>
</dbReference>
<dbReference type="InterPro" id="IPR018834">
    <property type="entry name" value="DNA/RNA-bd_Est1-type"/>
</dbReference>
<evidence type="ECO:0000256" key="6">
    <source>
        <dbReference type="SAM" id="MobiDB-lite"/>
    </source>
</evidence>
<evidence type="ECO:0000259" key="9">
    <source>
        <dbReference type="Pfam" id="PF13638"/>
    </source>
</evidence>
<dbReference type="GO" id="GO:0005697">
    <property type="term" value="C:telomerase holoenzyme complex"/>
    <property type="evidence" value="ECO:0007669"/>
    <property type="project" value="TreeGrafter"/>
</dbReference>
<dbReference type="InterPro" id="IPR019458">
    <property type="entry name" value="Est1-like_N"/>
</dbReference>
<accession>A0A813R4L7</accession>
<dbReference type="GO" id="GO:0070034">
    <property type="term" value="F:telomerase RNA binding"/>
    <property type="evidence" value="ECO:0007669"/>
    <property type="project" value="TreeGrafter"/>
</dbReference>
<keyword evidence="12" id="KW-1185">Reference proteome</keyword>
<proteinExistence type="predicted"/>
<dbReference type="Pfam" id="PF10374">
    <property type="entry name" value="EST1"/>
    <property type="match status" value="1"/>
</dbReference>
<feature type="region of interest" description="Disordered" evidence="6">
    <location>
        <begin position="342"/>
        <end position="387"/>
    </location>
</feature>
<reference evidence="10" key="1">
    <citation type="submission" date="2021-02" db="EMBL/GenBank/DDBJ databases">
        <authorList>
            <person name="Nowell W R."/>
        </authorList>
    </citation>
    <scope>NUCLEOTIDE SEQUENCE</scope>
</reference>
<dbReference type="PANTHER" id="PTHR15696">
    <property type="entry name" value="SMG-7 SUPPRESSOR WITH MORPHOLOGICAL EFFECT ON GENITALIA PROTEIN 7"/>
    <property type="match status" value="1"/>
</dbReference>
<evidence type="ECO:0000256" key="1">
    <source>
        <dbReference type="ARBA" id="ARBA00004123"/>
    </source>
</evidence>
<evidence type="ECO:0000313" key="12">
    <source>
        <dbReference type="Proteomes" id="UP000663829"/>
    </source>
</evidence>
<dbReference type="OrthoDB" id="5920073at2759"/>
<dbReference type="InterPro" id="IPR011990">
    <property type="entry name" value="TPR-like_helical_dom_sf"/>
</dbReference>
<evidence type="ECO:0000259" key="8">
    <source>
        <dbReference type="Pfam" id="PF10374"/>
    </source>
</evidence>
<dbReference type="GO" id="GO:0000184">
    <property type="term" value="P:nuclear-transcribed mRNA catabolic process, nonsense-mediated decay"/>
    <property type="evidence" value="ECO:0007669"/>
    <property type="project" value="UniProtKB-KW"/>
</dbReference>
<keyword evidence="4" id="KW-0866">Nonsense-mediated mRNA decay</keyword>
<dbReference type="GO" id="GO:0005737">
    <property type="term" value="C:cytoplasm"/>
    <property type="evidence" value="ECO:0007669"/>
    <property type="project" value="UniProtKB-SubCell"/>
</dbReference>
<evidence type="ECO:0008006" key="13">
    <source>
        <dbReference type="Google" id="ProtNLM"/>
    </source>
</evidence>
<dbReference type="Pfam" id="PF10373">
    <property type="entry name" value="EST1_DNA_bind"/>
    <property type="match status" value="1"/>
</dbReference>
<dbReference type="AlphaFoldDB" id="A0A813R4L7"/>
<dbReference type="EMBL" id="CAJOBC010000246">
    <property type="protein sequence ID" value="CAF3560181.1"/>
    <property type="molecule type" value="Genomic_DNA"/>
</dbReference>
<evidence type="ECO:0000256" key="4">
    <source>
        <dbReference type="ARBA" id="ARBA00023161"/>
    </source>
</evidence>